<reference evidence="1 2" key="1">
    <citation type="submission" date="2017-03" db="EMBL/GenBank/DDBJ databases">
        <title>Genome of the blue death feigning beetle - Asbolus verrucosus.</title>
        <authorList>
            <person name="Rider S.D."/>
        </authorList>
    </citation>
    <scope>NUCLEOTIDE SEQUENCE [LARGE SCALE GENOMIC DNA]</scope>
    <source>
        <strain evidence="1">Butters</strain>
        <tissue evidence="1">Head and leg muscle</tissue>
    </source>
</reference>
<dbReference type="AlphaFoldDB" id="A0A482VWG7"/>
<proteinExistence type="predicted"/>
<organism evidence="1 2">
    <name type="scientific">Asbolus verrucosus</name>
    <name type="common">Desert ironclad beetle</name>
    <dbReference type="NCBI Taxonomy" id="1661398"/>
    <lineage>
        <taxon>Eukaryota</taxon>
        <taxon>Metazoa</taxon>
        <taxon>Ecdysozoa</taxon>
        <taxon>Arthropoda</taxon>
        <taxon>Hexapoda</taxon>
        <taxon>Insecta</taxon>
        <taxon>Pterygota</taxon>
        <taxon>Neoptera</taxon>
        <taxon>Endopterygota</taxon>
        <taxon>Coleoptera</taxon>
        <taxon>Polyphaga</taxon>
        <taxon>Cucujiformia</taxon>
        <taxon>Tenebrionidae</taxon>
        <taxon>Pimeliinae</taxon>
        <taxon>Asbolus</taxon>
    </lineage>
</organism>
<sequence length="24" mass="2902">MKLENGEWSYSVQACFEEFQECFP</sequence>
<dbReference type="EMBL" id="QDEB01055577">
    <property type="protein sequence ID" value="RZC37114.1"/>
    <property type="molecule type" value="Genomic_DNA"/>
</dbReference>
<evidence type="ECO:0000313" key="2">
    <source>
        <dbReference type="Proteomes" id="UP000292052"/>
    </source>
</evidence>
<keyword evidence="2" id="KW-1185">Reference proteome</keyword>
<evidence type="ECO:0000313" key="1">
    <source>
        <dbReference type="EMBL" id="RZC37114.1"/>
    </source>
</evidence>
<dbReference type="Proteomes" id="UP000292052">
    <property type="component" value="Unassembled WGS sequence"/>
</dbReference>
<comment type="caution">
    <text evidence="1">The sequence shown here is derived from an EMBL/GenBank/DDBJ whole genome shotgun (WGS) entry which is preliminary data.</text>
</comment>
<accession>A0A482VWG7</accession>
<name>A0A482VWG7_ASBVE</name>
<protein>
    <submittedName>
        <fullName evidence="1">Uncharacterized protein</fullName>
    </submittedName>
</protein>
<gene>
    <name evidence="1" type="ORF">BDFB_012482</name>
</gene>
<feature type="non-terminal residue" evidence="1">
    <location>
        <position position="24"/>
    </location>
</feature>